<dbReference type="OMA" id="EMATRVW"/>
<feature type="transmembrane region" description="Helical" evidence="1">
    <location>
        <begin position="222"/>
        <end position="248"/>
    </location>
</feature>
<dbReference type="Proteomes" id="UP000025227">
    <property type="component" value="Unplaced"/>
</dbReference>
<protein>
    <submittedName>
        <fullName evidence="3">Uncharacterized protein</fullName>
    </submittedName>
</protein>
<dbReference type="WBParaSite" id="HCON_00134200-00001">
    <property type="protein sequence ID" value="HCON_00134200-00001"/>
    <property type="gene ID" value="HCON_00134200"/>
</dbReference>
<feature type="transmembrane region" description="Helical" evidence="1">
    <location>
        <begin position="178"/>
        <end position="202"/>
    </location>
</feature>
<keyword evidence="1" id="KW-0472">Membrane</keyword>
<name>A0A7I5EBX8_HAECO</name>
<feature type="transmembrane region" description="Helical" evidence="1">
    <location>
        <begin position="28"/>
        <end position="50"/>
    </location>
</feature>
<dbReference type="OrthoDB" id="5827113at2759"/>
<proteinExistence type="predicted"/>
<keyword evidence="1" id="KW-1133">Transmembrane helix</keyword>
<sequence length="330" mass="36812">MDIITLCNNTEYSEVCSSSYRNVELTLYHGPLGIVLSILELMMVSVFWLVNIRVDENDFTKAYATVLMVPLSGSTVSKFWSIVNSVAGAPLDYTAYGQISYFLVNLYGALVTTSQLYVMIGTAALILLLIMTALQQRRMVEMDRAWLAFATILVTALTLGSLSYFMDPAYRGIPKFMIALVVICTSAVLVVLLVTDLLAIYFSPRKCSSKDVVLADAWSRMVCASAASSIALIPCCYSLWHLSIHFLTRGTTFDDDVRAEWLLRNLQFFTGLIILPTIFAFRPYTDACALMFKIRKIKKKTSIAPTNLIQAPQLTYAPVPPFAKVRNPEH</sequence>
<feature type="transmembrane region" description="Helical" evidence="1">
    <location>
        <begin position="116"/>
        <end position="134"/>
    </location>
</feature>
<feature type="transmembrane region" description="Helical" evidence="1">
    <location>
        <begin position="268"/>
        <end position="292"/>
    </location>
</feature>
<evidence type="ECO:0000313" key="3">
    <source>
        <dbReference type="WBParaSite" id="HCON_00134200-00001"/>
    </source>
</evidence>
<keyword evidence="1" id="KW-0812">Transmembrane</keyword>
<keyword evidence="2" id="KW-1185">Reference proteome</keyword>
<dbReference type="AlphaFoldDB" id="A0A7I5EBX8"/>
<feature type="transmembrane region" description="Helical" evidence="1">
    <location>
        <begin position="146"/>
        <end position="166"/>
    </location>
</feature>
<feature type="transmembrane region" description="Helical" evidence="1">
    <location>
        <begin position="62"/>
        <end position="83"/>
    </location>
</feature>
<evidence type="ECO:0000256" key="1">
    <source>
        <dbReference type="SAM" id="Phobius"/>
    </source>
</evidence>
<organism evidence="2 3">
    <name type="scientific">Haemonchus contortus</name>
    <name type="common">Barber pole worm</name>
    <dbReference type="NCBI Taxonomy" id="6289"/>
    <lineage>
        <taxon>Eukaryota</taxon>
        <taxon>Metazoa</taxon>
        <taxon>Ecdysozoa</taxon>
        <taxon>Nematoda</taxon>
        <taxon>Chromadorea</taxon>
        <taxon>Rhabditida</taxon>
        <taxon>Rhabditina</taxon>
        <taxon>Rhabditomorpha</taxon>
        <taxon>Strongyloidea</taxon>
        <taxon>Trichostrongylidae</taxon>
        <taxon>Haemonchus</taxon>
    </lineage>
</organism>
<evidence type="ECO:0000313" key="2">
    <source>
        <dbReference type="Proteomes" id="UP000025227"/>
    </source>
</evidence>
<reference evidence="3" key="1">
    <citation type="submission" date="2020-12" db="UniProtKB">
        <authorList>
            <consortium name="WormBaseParasite"/>
        </authorList>
    </citation>
    <scope>IDENTIFICATION</scope>
    <source>
        <strain evidence="3">MHco3</strain>
    </source>
</reference>
<accession>A0A7I5EBX8</accession>